<proteinExistence type="inferred from homology"/>
<dbReference type="RefSeq" id="WP_142452565.1">
    <property type="nucleotide sequence ID" value="NZ_FXTP01000001.1"/>
</dbReference>
<dbReference type="PANTHER" id="PTHR11693">
    <property type="entry name" value="ATP SYNTHASE GAMMA CHAIN"/>
    <property type="match status" value="1"/>
</dbReference>
<dbReference type="PANTHER" id="PTHR11693:SF22">
    <property type="entry name" value="ATP SYNTHASE SUBUNIT GAMMA, MITOCHONDRIAL"/>
    <property type="match status" value="1"/>
</dbReference>
<accession>A0A521ABJ1</accession>
<dbReference type="PRINTS" id="PR00126">
    <property type="entry name" value="ATPASEGAMMA"/>
</dbReference>
<comment type="similarity">
    <text evidence="3 10">Belongs to the ATPase gamma chain family.</text>
</comment>
<keyword evidence="12" id="KW-1185">Reference proteome</keyword>
<dbReference type="Pfam" id="PF00231">
    <property type="entry name" value="ATP-synt"/>
    <property type="match status" value="1"/>
</dbReference>
<dbReference type="OrthoDB" id="9812769at2"/>
<evidence type="ECO:0000256" key="2">
    <source>
        <dbReference type="ARBA" id="ARBA00004170"/>
    </source>
</evidence>
<evidence type="ECO:0000256" key="9">
    <source>
        <dbReference type="ARBA" id="ARBA00023310"/>
    </source>
</evidence>
<keyword evidence="6 10" id="KW-0406">Ion transport</keyword>
<dbReference type="InterPro" id="IPR000131">
    <property type="entry name" value="ATP_synth_F1_gsu"/>
</dbReference>
<dbReference type="SUPFAM" id="SSF52943">
    <property type="entry name" value="ATP synthase (F1-ATPase), gamma subunit"/>
    <property type="match status" value="1"/>
</dbReference>
<dbReference type="GO" id="GO:0005524">
    <property type="term" value="F:ATP binding"/>
    <property type="evidence" value="ECO:0007669"/>
    <property type="project" value="UniProtKB-UniRule"/>
</dbReference>
<name>A0A521ABJ1_9BACT</name>
<evidence type="ECO:0000256" key="1">
    <source>
        <dbReference type="ARBA" id="ARBA00003456"/>
    </source>
</evidence>
<keyword evidence="4 10" id="KW-0813">Transport</keyword>
<evidence type="ECO:0000256" key="3">
    <source>
        <dbReference type="ARBA" id="ARBA00007681"/>
    </source>
</evidence>
<dbReference type="PROSITE" id="PS00153">
    <property type="entry name" value="ATPASE_GAMMA"/>
    <property type="match status" value="1"/>
</dbReference>
<protein>
    <recommendedName>
        <fullName evidence="10">ATP synthase gamma chain</fullName>
    </recommendedName>
    <alternativeName>
        <fullName evidence="10">ATP synthase F1 sector gamma subunit</fullName>
    </alternativeName>
    <alternativeName>
        <fullName evidence="10">F-ATPase gamma subunit</fullName>
    </alternativeName>
</protein>
<dbReference type="EMBL" id="FXTP01000001">
    <property type="protein sequence ID" value="SMO32189.1"/>
    <property type="molecule type" value="Genomic_DNA"/>
</dbReference>
<evidence type="ECO:0000256" key="8">
    <source>
        <dbReference type="ARBA" id="ARBA00023196"/>
    </source>
</evidence>
<comment type="function">
    <text evidence="1 10">Produces ATP from ADP in the presence of a proton gradient across the membrane. The gamma chain is believed to be important in regulating ATPase activity and the flow of protons through the CF(0) complex.</text>
</comment>
<dbReference type="GO" id="GO:0005886">
    <property type="term" value="C:plasma membrane"/>
    <property type="evidence" value="ECO:0007669"/>
    <property type="project" value="UniProtKB-SubCell"/>
</dbReference>
<dbReference type="GO" id="GO:0045259">
    <property type="term" value="C:proton-transporting ATP synthase complex"/>
    <property type="evidence" value="ECO:0007669"/>
    <property type="project" value="UniProtKB-KW"/>
</dbReference>
<gene>
    <name evidence="10" type="primary">atpG</name>
    <name evidence="11" type="ORF">SAMN06265219_10127</name>
</gene>
<comment type="subcellular location">
    <subcellularLocation>
        <location evidence="10">Cell membrane</location>
        <topology evidence="10">Peripheral membrane protein</topology>
    </subcellularLocation>
    <subcellularLocation>
        <location evidence="2">Membrane</location>
        <topology evidence="2">Peripheral membrane protein</topology>
    </subcellularLocation>
</comment>
<evidence type="ECO:0000313" key="11">
    <source>
        <dbReference type="EMBL" id="SMO32189.1"/>
    </source>
</evidence>
<dbReference type="Gene3D" id="1.10.287.80">
    <property type="entry name" value="ATP synthase, gamma subunit, helix hairpin domain"/>
    <property type="match status" value="1"/>
</dbReference>
<dbReference type="GO" id="GO:0046933">
    <property type="term" value="F:proton-transporting ATP synthase activity, rotational mechanism"/>
    <property type="evidence" value="ECO:0007669"/>
    <property type="project" value="UniProtKB-UniRule"/>
</dbReference>
<evidence type="ECO:0000256" key="7">
    <source>
        <dbReference type="ARBA" id="ARBA00023136"/>
    </source>
</evidence>
<keyword evidence="7 10" id="KW-0472">Membrane</keyword>
<dbReference type="InterPro" id="IPR023632">
    <property type="entry name" value="ATP_synth_F1_gsu_CS"/>
</dbReference>
<evidence type="ECO:0000256" key="10">
    <source>
        <dbReference type="HAMAP-Rule" id="MF_00815"/>
    </source>
</evidence>
<dbReference type="Gene3D" id="3.40.1380.10">
    <property type="match status" value="1"/>
</dbReference>
<evidence type="ECO:0000256" key="4">
    <source>
        <dbReference type="ARBA" id="ARBA00022448"/>
    </source>
</evidence>
<dbReference type="HAMAP" id="MF_00815">
    <property type="entry name" value="ATP_synth_gamma_bact"/>
    <property type="match status" value="1"/>
</dbReference>
<evidence type="ECO:0000313" key="12">
    <source>
        <dbReference type="Proteomes" id="UP000317557"/>
    </source>
</evidence>
<sequence>MANLRDIRNRISSVNNTQQITKAMKMVAAAKLKKAQDRMTQTRPYAAKIEEVAGRLAGSTKADHPVMRKPDEINEVLFVVVGSDRGLRGGFNNNLFKEVESRLHEEFQSHLDDKSLSMITIGKKATAHFTKRKYKVIESHPGFFDDLDYSSTSDIMNAIIKEFSDEKFDEVYIAFNEFKSVIAQKRRIQKILPIDPEKIAKSETEDAKEQVIDYLYEPDSQAILNRLLPLHLNMQLWRAVLESNASEQGARMTAMDSATENAKDLEKELRLEYNQARQSAITTEISEIVSGAQALSED</sequence>
<keyword evidence="10" id="KW-1003">Cell membrane</keyword>
<dbReference type="CDD" id="cd12151">
    <property type="entry name" value="F1-ATPase_gamma"/>
    <property type="match status" value="1"/>
</dbReference>
<evidence type="ECO:0000256" key="5">
    <source>
        <dbReference type="ARBA" id="ARBA00022781"/>
    </source>
</evidence>
<dbReference type="AlphaFoldDB" id="A0A521ABJ1"/>
<reference evidence="11 12" key="1">
    <citation type="submission" date="2017-05" db="EMBL/GenBank/DDBJ databases">
        <authorList>
            <person name="Varghese N."/>
            <person name="Submissions S."/>
        </authorList>
    </citation>
    <scope>NUCLEOTIDE SEQUENCE [LARGE SCALE GENOMIC DNA]</scope>
    <source>
        <strain evidence="11 12">DSM 21985</strain>
    </source>
</reference>
<dbReference type="NCBIfam" id="TIGR01146">
    <property type="entry name" value="ATPsyn_F1gamma"/>
    <property type="match status" value="1"/>
</dbReference>
<keyword evidence="9 10" id="KW-0066">ATP synthesis</keyword>
<comment type="subunit">
    <text evidence="10">F-type ATPases have 2 components, CF(1) - the catalytic core - and CF(0) - the membrane proton channel. CF(1) has five subunits: alpha(3), beta(3), gamma(1), delta(1), epsilon(1). CF(0) has three main subunits: a, b and c.</text>
</comment>
<dbReference type="Proteomes" id="UP000317557">
    <property type="component" value="Unassembled WGS sequence"/>
</dbReference>
<evidence type="ECO:0000256" key="6">
    <source>
        <dbReference type="ARBA" id="ARBA00023065"/>
    </source>
</evidence>
<keyword evidence="8 10" id="KW-0139">CF(1)</keyword>
<dbReference type="InterPro" id="IPR035968">
    <property type="entry name" value="ATP_synth_F1_ATPase_gsu"/>
</dbReference>
<keyword evidence="5 10" id="KW-0375">Hydrogen ion transport</keyword>
<organism evidence="11 12">
    <name type="scientific">Gracilimonas mengyeensis</name>
    <dbReference type="NCBI Taxonomy" id="1302730"/>
    <lineage>
        <taxon>Bacteria</taxon>
        <taxon>Pseudomonadati</taxon>
        <taxon>Balneolota</taxon>
        <taxon>Balneolia</taxon>
        <taxon>Balneolales</taxon>
        <taxon>Balneolaceae</taxon>
        <taxon>Gracilimonas</taxon>
    </lineage>
</organism>
<dbReference type="GO" id="GO:0042777">
    <property type="term" value="P:proton motive force-driven plasma membrane ATP synthesis"/>
    <property type="evidence" value="ECO:0007669"/>
    <property type="project" value="UniProtKB-UniRule"/>
</dbReference>